<feature type="transmembrane region" description="Helical" evidence="10">
    <location>
        <begin position="525"/>
        <end position="544"/>
    </location>
</feature>
<dbReference type="NCBIfam" id="TIGR01525">
    <property type="entry name" value="ATPase-IB_hvy"/>
    <property type="match status" value="1"/>
</dbReference>
<evidence type="ECO:0000256" key="2">
    <source>
        <dbReference type="ARBA" id="ARBA00006024"/>
    </source>
</evidence>
<dbReference type="SUPFAM" id="SSF81653">
    <property type="entry name" value="Calcium ATPase, transduction domain A"/>
    <property type="match status" value="1"/>
</dbReference>
<organism evidence="13 14">
    <name type="scientific">Chromobacterium paludis</name>
    <dbReference type="NCBI Taxonomy" id="2605945"/>
    <lineage>
        <taxon>Bacteria</taxon>
        <taxon>Pseudomonadati</taxon>
        <taxon>Pseudomonadota</taxon>
        <taxon>Betaproteobacteria</taxon>
        <taxon>Neisseriales</taxon>
        <taxon>Chromobacteriaceae</taxon>
        <taxon>Chromobacterium</taxon>
    </lineage>
</organism>
<sequence>MPALFVLVYDAARALWQKHMGVDVLAILSILVALQMGEHATAAVIAAMAASGRLLESYAAGRAVREMEALLQNVPRLAHRLNGEQIQTVPANDIRPGDTLLVKQGEMVPVDGPLASPAASLDESSLTGEALPILQTSGDLLRSGALNAGDSFRMIAAKRAADSTFSAIVMLVQQAAAAKSPATRMADRYAAWFIPLTVLLAGAAWLISGDPIRALAVLVVATPCPLLLAVPVAQVSGISRCAGRGVLVKGGAALEGLAQADTLFFDKTGTLTGGQAKLIGIRGHGQHEAGELLRLVAALDQMSCHVLATAILRAAHERGVTELPLPEGVEETAGAGICGRVDGRRVAAGTPAFILARAASEPWLDAEIKRLAVEGATGVFVAIDGKLEGLLELSDPLRLETPRALRLLRRAGVRRIAMLTGDKREVAESIGSGIGVDEVHAELSPAGKLARIAEAAQSHCTMMIGDGVNDAPALASAQLGVAMGARGAAAAAESAGVVLLIDKLDRLAEAKMIAVATMRIARQSVALGMALSLLAMLVAAAGYLPPLDGALLQEAIDVAAILNALNALRIRPLLSNRTRLAADKVQALREEHQKLEPLLAQLSDLARALPTMMPDRQVQALQALNGVLRNELIPHEQEDEQALYPAVSSLLGGDDPLAALSRSHQEIFRGIHRLSRLFDPLQSPIPEPVIQDIQRTLYGLEAVLRLHFAQENELFSSLSP</sequence>
<protein>
    <recommendedName>
        <fullName evidence="8">P-type Zn(2+) transporter</fullName>
        <ecNumber evidence="8">7.2.2.12</ecNumber>
    </recommendedName>
</protein>
<evidence type="ECO:0000256" key="3">
    <source>
        <dbReference type="ARBA" id="ARBA00022692"/>
    </source>
</evidence>
<proteinExistence type="inferred from homology"/>
<dbReference type="KEGG" id="chrm:FYK34_06610"/>
<dbReference type="PRINTS" id="PR00119">
    <property type="entry name" value="CATATPASE"/>
</dbReference>
<dbReference type="GO" id="GO:0046872">
    <property type="term" value="F:metal ion binding"/>
    <property type="evidence" value="ECO:0007669"/>
    <property type="project" value="UniProtKB-KW"/>
</dbReference>
<dbReference type="Pfam" id="PF00702">
    <property type="entry name" value="Hydrolase"/>
    <property type="match status" value="1"/>
</dbReference>
<dbReference type="EMBL" id="CP043473">
    <property type="protein sequence ID" value="QEL57824.1"/>
    <property type="molecule type" value="Genomic_DNA"/>
</dbReference>
<dbReference type="Pfam" id="PF00122">
    <property type="entry name" value="E1-E2_ATPase"/>
    <property type="match status" value="1"/>
</dbReference>
<dbReference type="Pfam" id="PF01814">
    <property type="entry name" value="Hemerythrin"/>
    <property type="match status" value="1"/>
</dbReference>
<dbReference type="SUPFAM" id="SSF81665">
    <property type="entry name" value="Calcium ATPase, transmembrane domain M"/>
    <property type="match status" value="1"/>
</dbReference>
<evidence type="ECO:0000256" key="7">
    <source>
        <dbReference type="ARBA" id="ARBA00023136"/>
    </source>
</evidence>
<dbReference type="Gene3D" id="3.40.50.1000">
    <property type="entry name" value="HAD superfamily/HAD-like"/>
    <property type="match status" value="1"/>
</dbReference>
<dbReference type="InterPro" id="IPR018303">
    <property type="entry name" value="ATPase_P-typ_P_site"/>
</dbReference>
<keyword evidence="3 10" id="KW-0812">Transmembrane</keyword>
<evidence type="ECO:0000256" key="4">
    <source>
        <dbReference type="ARBA" id="ARBA00022723"/>
    </source>
</evidence>
<dbReference type="GO" id="GO:0016463">
    <property type="term" value="F:P-type zinc transporter activity"/>
    <property type="evidence" value="ECO:0007669"/>
    <property type="project" value="UniProtKB-EC"/>
</dbReference>
<dbReference type="SFLD" id="SFLDF00027">
    <property type="entry name" value="p-type_atpase"/>
    <property type="match status" value="1"/>
</dbReference>
<reference evidence="13 14" key="1">
    <citation type="submission" date="2019-08" db="EMBL/GenBank/DDBJ databases">
        <title>Chromobacterium paludis, a novel bacterium isolated from a Maryland marsh pond.</title>
        <authorList>
            <person name="Blackburn M.B."/>
            <person name="Gundersen-Rindal D.E."/>
        </authorList>
    </citation>
    <scope>NUCLEOTIDE SEQUENCE [LARGE SCALE GENOMIC DNA]</scope>
    <source>
        <strain evidence="14">IIBBL 257-1</strain>
    </source>
</reference>
<dbReference type="InterPro" id="IPR008250">
    <property type="entry name" value="ATPase_P-typ_transduc_dom_A_sf"/>
</dbReference>
<dbReference type="GO" id="GO:0016887">
    <property type="term" value="F:ATP hydrolysis activity"/>
    <property type="evidence" value="ECO:0007669"/>
    <property type="project" value="InterPro"/>
</dbReference>
<comment type="subcellular location">
    <subcellularLocation>
        <location evidence="10">Cell membrane</location>
    </subcellularLocation>
    <subcellularLocation>
        <location evidence="1">Membrane</location>
    </subcellularLocation>
</comment>
<evidence type="ECO:0000256" key="6">
    <source>
        <dbReference type="ARBA" id="ARBA00022989"/>
    </source>
</evidence>
<keyword evidence="10" id="KW-1003">Cell membrane</keyword>
<dbReference type="PANTHER" id="PTHR48085">
    <property type="entry name" value="CADMIUM/ZINC-TRANSPORTING ATPASE HMA2-RELATED"/>
    <property type="match status" value="1"/>
</dbReference>
<evidence type="ECO:0000259" key="11">
    <source>
        <dbReference type="Pfam" id="PF00122"/>
    </source>
</evidence>
<dbReference type="EC" id="7.2.2.12" evidence="8"/>
<evidence type="ECO:0000256" key="5">
    <source>
        <dbReference type="ARBA" id="ARBA00022967"/>
    </source>
</evidence>
<dbReference type="PROSITE" id="PS00154">
    <property type="entry name" value="ATPASE_E1_E2"/>
    <property type="match status" value="1"/>
</dbReference>
<dbReference type="InterPro" id="IPR027256">
    <property type="entry name" value="P-typ_ATPase_IB"/>
</dbReference>
<feature type="transmembrane region" description="Helical" evidence="10">
    <location>
        <begin position="189"/>
        <end position="208"/>
    </location>
</feature>
<evidence type="ECO:0000256" key="8">
    <source>
        <dbReference type="ARBA" id="ARBA00039097"/>
    </source>
</evidence>
<feature type="domain" description="P-type ATPase A" evidence="11">
    <location>
        <begin position="74"/>
        <end position="173"/>
    </location>
</feature>
<dbReference type="Gene3D" id="3.40.1110.10">
    <property type="entry name" value="Calcium-transporting ATPase, cytoplasmic domain N"/>
    <property type="match status" value="1"/>
</dbReference>
<accession>A0A5C1DMB9</accession>
<gene>
    <name evidence="13" type="ORF">FYK34_06610</name>
</gene>
<evidence type="ECO:0000313" key="14">
    <source>
        <dbReference type="Proteomes" id="UP000322079"/>
    </source>
</evidence>
<dbReference type="InterPro" id="IPR023298">
    <property type="entry name" value="ATPase_P-typ_TM_dom_sf"/>
</dbReference>
<dbReference type="GO" id="GO:0005886">
    <property type="term" value="C:plasma membrane"/>
    <property type="evidence" value="ECO:0007669"/>
    <property type="project" value="UniProtKB-SubCell"/>
</dbReference>
<dbReference type="InterPro" id="IPR051014">
    <property type="entry name" value="Cation_Transport_ATPase_IB"/>
</dbReference>
<dbReference type="SFLD" id="SFLDS00003">
    <property type="entry name" value="Haloacid_Dehalogenase"/>
    <property type="match status" value="1"/>
</dbReference>
<dbReference type="NCBIfam" id="TIGR01494">
    <property type="entry name" value="ATPase_P-type"/>
    <property type="match status" value="1"/>
</dbReference>
<evidence type="ECO:0000259" key="12">
    <source>
        <dbReference type="Pfam" id="PF01814"/>
    </source>
</evidence>
<dbReference type="AlphaFoldDB" id="A0A5C1DMB9"/>
<dbReference type="Proteomes" id="UP000322079">
    <property type="component" value="Chromosome"/>
</dbReference>
<keyword evidence="10" id="KW-0547">Nucleotide-binding</keyword>
<keyword evidence="10" id="KW-0067">ATP-binding</keyword>
<dbReference type="InterPro" id="IPR001757">
    <property type="entry name" value="P_typ_ATPase"/>
</dbReference>
<evidence type="ECO:0000313" key="13">
    <source>
        <dbReference type="EMBL" id="QEL57824.1"/>
    </source>
</evidence>
<dbReference type="InterPro" id="IPR059000">
    <property type="entry name" value="ATPase_P-type_domA"/>
</dbReference>
<evidence type="ECO:0000256" key="1">
    <source>
        <dbReference type="ARBA" id="ARBA00004370"/>
    </source>
</evidence>
<keyword evidence="5" id="KW-1278">Translocase</keyword>
<dbReference type="SFLD" id="SFLDG00002">
    <property type="entry name" value="C1.7:_P-type_atpase_like"/>
    <property type="match status" value="1"/>
</dbReference>
<dbReference type="GO" id="GO:0015086">
    <property type="term" value="F:cadmium ion transmembrane transporter activity"/>
    <property type="evidence" value="ECO:0007669"/>
    <property type="project" value="TreeGrafter"/>
</dbReference>
<dbReference type="InterPro" id="IPR023214">
    <property type="entry name" value="HAD_sf"/>
</dbReference>
<dbReference type="InterPro" id="IPR023299">
    <property type="entry name" value="ATPase_P-typ_cyto_dom_N"/>
</dbReference>
<keyword evidence="4 10" id="KW-0479">Metal-binding</keyword>
<comment type="similarity">
    <text evidence="2 10">Belongs to the cation transport ATPase (P-type) (TC 3.A.3) family. Type IB subfamily.</text>
</comment>
<dbReference type="PANTHER" id="PTHR48085:SF5">
    <property type="entry name" value="CADMIUM_ZINC-TRANSPORTING ATPASE HMA4-RELATED"/>
    <property type="match status" value="1"/>
</dbReference>
<feature type="transmembrane region" description="Helical" evidence="10">
    <location>
        <begin position="24"/>
        <end position="49"/>
    </location>
</feature>
<dbReference type="SUPFAM" id="SSF56784">
    <property type="entry name" value="HAD-like"/>
    <property type="match status" value="1"/>
</dbReference>
<evidence type="ECO:0000256" key="10">
    <source>
        <dbReference type="RuleBase" id="RU362081"/>
    </source>
</evidence>
<dbReference type="Gene3D" id="2.70.150.10">
    <property type="entry name" value="Calcium-transporting ATPase, cytoplasmic transduction domain A"/>
    <property type="match status" value="1"/>
</dbReference>
<evidence type="ECO:0000256" key="9">
    <source>
        <dbReference type="ARBA" id="ARBA00047308"/>
    </source>
</evidence>
<dbReference type="InterPro" id="IPR012312">
    <property type="entry name" value="Hemerythrin-like"/>
</dbReference>
<dbReference type="GO" id="GO:0005524">
    <property type="term" value="F:ATP binding"/>
    <property type="evidence" value="ECO:0007669"/>
    <property type="project" value="UniProtKB-UniRule"/>
</dbReference>
<keyword evidence="6 10" id="KW-1133">Transmembrane helix</keyword>
<feature type="transmembrane region" description="Helical" evidence="10">
    <location>
        <begin position="214"/>
        <end position="235"/>
    </location>
</feature>
<dbReference type="Gene3D" id="1.20.120.520">
    <property type="entry name" value="nmb1532 protein domain like"/>
    <property type="match status" value="1"/>
</dbReference>
<name>A0A5C1DMB9_9NEIS</name>
<feature type="domain" description="Hemerythrin-like" evidence="12">
    <location>
        <begin position="585"/>
        <end position="715"/>
    </location>
</feature>
<dbReference type="InterPro" id="IPR044492">
    <property type="entry name" value="P_typ_ATPase_HD_dom"/>
</dbReference>
<keyword evidence="14" id="KW-1185">Reference proteome</keyword>
<keyword evidence="7 10" id="KW-0472">Membrane</keyword>
<comment type="catalytic activity">
    <reaction evidence="9">
        <text>Zn(2+)(in) + ATP + H2O = Zn(2+)(out) + ADP + phosphate + H(+)</text>
        <dbReference type="Rhea" id="RHEA:20621"/>
        <dbReference type="ChEBI" id="CHEBI:15377"/>
        <dbReference type="ChEBI" id="CHEBI:15378"/>
        <dbReference type="ChEBI" id="CHEBI:29105"/>
        <dbReference type="ChEBI" id="CHEBI:30616"/>
        <dbReference type="ChEBI" id="CHEBI:43474"/>
        <dbReference type="ChEBI" id="CHEBI:456216"/>
        <dbReference type="EC" id="7.2.2.12"/>
    </reaction>
</comment>
<dbReference type="InterPro" id="IPR036412">
    <property type="entry name" value="HAD-like_sf"/>
</dbReference>